<evidence type="ECO:0000313" key="1">
    <source>
        <dbReference type="EMBL" id="MBC3918447.1"/>
    </source>
</evidence>
<comment type="caution">
    <text evidence="1">The sequence shown here is derived from an EMBL/GenBank/DDBJ whole genome shotgun (WGS) entry which is preliminary data.</text>
</comment>
<dbReference type="EMBL" id="JACOGF010000006">
    <property type="protein sequence ID" value="MBC3918447.1"/>
    <property type="molecule type" value="Genomic_DNA"/>
</dbReference>
<gene>
    <name evidence="1" type="ORF">H8L32_13225</name>
</gene>
<evidence type="ECO:0000313" key="2">
    <source>
        <dbReference type="Proteomes" id="UP000650424"/>
    </source>
</evidence>
<organism evidence="1 2">
    <name type="scientific">Undibacterium hunanense</name>
    <dbReference type="NCBI Taxonomy" id="2762292"/>
    <lineage>
        <taxon>Bacteria</taxon>
        <taxon>Pseudomonadati</taxon>
        <taxon>Pseudomonadota</taxon>
        <taxon>Betaproteobacteria</taxon>
        <taxon>Burkholderiales</taxon>
        <taxon>Oxalobacteraceae</taxon>
        <taxon>Undibacterium</taxon>
    </lineage>
</organism>
<reference evidence="1 2" key="1">
    <citation type="submission" date="2020-08" db="EMBL/GenBank/DDBJ databases">
        <title>Novel species isolated from subtropical streams in China.</title>
        <authorList>
            <person name="Lu H."/>
        </authorList>
    </citation>
    <scope>NUCLEOTIDE SEQUENCE [LARGE SCALE GENOMIC DNA]</scope>
    <source>
        <strain evidence="1 2">CY18W</strain>
    </source>
</reference>
<accession>A0ABR6ZRB8</accession>
<protein>
    <submittedName>
        <fullName evidence="1">Uncharacterized protein</fullName>
    </submittedName>
</protein>
<keyword evidence="2" id="KW-1185">Reference proteome</keyword>
<dbReference type="Proteomes" id="UP000650424">
    <property type="component" value="Unassembled WGS sequence"/>
</dbReference>
<proteinExistence type="predicted"/>
<name>A0ABR6ZRB8_9BURK</name>
<sequence>MIYEILVRPSDNSKKMTSDHLIWIESDMTTRSFEKWLREKSLLDGSGHAPVARWSIVQTQRAAHFKLATQAKALKSRISELMTGVPEVVAVPDAKRALKVFRLKSPVAPQLIAA</sequence>
<dbReference type="RefSeq" id="WP_186947711.1">
    <property type="nucleotide sequence ID" value="NZ_JACOGF010000006.1"/>
</dbReference>